<keyword evidence="1" id="KW-1133">Transmembrane helix</keyword>
<evidence type="ECO:0000259" key="2">
    <source>
        <dbReference type="Pfam" id="PF23636"/>
    </source>
</evidence>
<evidence type="ECO:0000256" key="1">
    <source>
        <dbReference type="SAM" id="Phobius"/>
    </source>
</evidence>
<feature type="transmembrane region" description="Helical" evidence="1">
    <location>
        <begin position="96"/>
        <end position="113"/>
    </location>
</feature>
<keyword evidence="1" id="KW-0812">Transmembrane</keyword>
<dbReference type="InterPro" id="IPR055568">
    <property type="entry name" value="DUF7144"/>
</dbReference>
<name>A0ABS0D5G1_9NOCA</name>
<keyword evidence="4" id="KW-1185">Reference proteome</keyword>
<dbReference type="RefSeq" id="WP_195000579.1">
    <property type="nucleotide sequence ID" value="NZ_JADLQN010000001.1"/>
</dbReference>
<evidence type="ECO:0000313" key="4">
    <source>
        <dbReference type="Proteomes" id="UP000707731"/>
    </source>
</evidence>
<gene>
    <name evidence="3" type="ORF">IU449_03945</name>
</gene>
<reference evidence="3 4" key="1">
    <citation type="submission" date="2020-10" db="EMBL/GenBank/DDBJ databases">
        <title>Identification of Nocardia species via Next-generation sequencing and recognition of intraspecies genetic diversity.</title>
        <authorList>
            <person name="Li P."/>
            <person name="Li P."/>
            <person name="Lu B."/>
        </authorList>
    </citation>
    <scope>NUCLEOTIDE SEQUENCE [LARGE SCALE GENOMIC DNA]</scope>
    <source>
        <strain evidence="3 4">BJ06-0143</strain>
    </source>
</reference>
<comment type="caution">
    <text evidence="3">The sequence shown here is derived from an EMBL/GenBank/DDBJ whole genome shotgun (WGS) entry which is preliminary data.</text>
</comment>
<feature type="domain" description="DUF7144" evidence="2">
    <location>
        <begin position="27"/>
        <end position="138"/>
    </location>
</feature>
<keyword evidence="1" id="KW-0472">Membrane</keyword>
<accession>A0ABS0D5G1</accession>
<organism evidence="3 4">
    <name type="scientific">Nocardia higoensis</name>
    <dbReference type="NCBI Taxonomy" id="228599"/>
    <lineage>
        <taxon>Bacteria</taxon>
        <taxon>Bacillati</taxon>
        <taxon>Actinomycetota</taxon>
        <taxon>Actinomycetes</taxon>
        <taxon>Mycobacteriales</taxon>
        <taxon>Nocardiaceae</taxon>
        <taxon>Nocardia</taxon>
    </lineage>
</organism>
<feature type="transmembrane region" description="Helical" evidence="1">
    <location>
        <begin position="119"/>
        <end position="137"/>
    </location>
</feature>
<sequence length="141" mass="14818">MVRAQSSGPAPVRELIRRENVAAGISLAAATMLLALAAVTVLQGIAALVGGDIYTTDVDYIYAFDVAEWGWIHVLIGAVAVICAFGLMLGTTWGRFAATGIAAVVIVANFLALPHYPAWSIVAIVLSVVVIWAVATWNPQL</sequence>
<dbReference type="Proteomes" id="UP000707731">
    <property type="component" value="Unassembled WGS sequence"/>
</dbReference>
<dbReference type="Pfam" id="PF23636">
    <property type="entry name" value="DUF7144"/>
    <property type="match status" value="1"/>
</dbReference>
<proteinExistence type="predicted"/>
<dbReference type="EMBL" id="JADLQN010000001">
    <property type="protein sequence ID" value="MBF6353707.1"/>
    <property type="molecule type" value="Genomic_DNA"/>
</dbReference>
<protein>
    <submittedName>
        <fullName evidence="3">Acetyltransferase</fullName>
    </submittedName>
</protein>
<feature type="transmembrane region" description="Helical" evidence="1">
    <location>
        <begin position="69"/>
        <end position="89"/>
    </location>
</feature>
<feature type="transmembrane region" description="Helical" evidence="1">
    <location>
        <begin position="21"/>
        <end position="49"/>
    </location>
</feature>
<evidence type="ECO:0000313" key="3">
    <source>
        <dbReference type="EMBL" id="MBF6353707.1"/>
    </source>
</evidence>